<dbReference type="PANTHER" id="PTHR13304">
    <property type="entry name" value="GLYCOSYLPHOSPHATIDYLINOSITOL ANCHOR ATTACHMENT 1 PROTEIN"/>
    <property type="match status" value="1"/>
</dbReference>
<proteinExistence type="predicted"/>
<keyword evidence="1" id="KW-0472">Membrane</keyword>
<feature type="transmembrane region" description="Helical" evidence="1">
    <location>
        <begin position="21"/>
        <end position="42"/>
    </location>
</feature>
<dbReference type="AlphaFoldDB" id="A0A1R1YPP4"/>
<dbReference type="GO" id="GO:0042765">
    <property type="term" value="C:GPI-anchor transamidase complex"/>
    <property type="evidence" value="ECO:0007669"/>
    <property type="project" value="InterPro"/>
</dbReference>
<name>A0A1R1YPP4_9FUNG</name>
<dbReference type="Proteomes" id="UP000187429">
    <property type="component" value="Unassembled WGS sequence"/>
</dbReference>
<dbReference type="InterPro" id="IPR007246">
    <property type="entry name" value="Gaa1"/>
</dbReference>
<evidence type="ECO:0000256" key="1">
    <source>
        <dbReference type="SAM" id="Phobius"/>
    </source>
</evidence>
<dbReference type="GO" id="GO:0016255">
    <property type="term" value="P:attachment of GPI anchor to protein"/>
    <property type="evidence" value="ECO:0007669"/>
    <property type="project" value="TreeGrafter"/>
</dbReference>
<comment type="caution">
    <text evidence="2">The sequence shown here is derived from an EMBL/GenBank/DDBJ whole genome shotgun (WGS) entry which is preliminary data.</text>
</comment>
<reference evidence="3" key="1">
    <citation type="submission" date="2017-01" db="EMBL/GenBank/DDBJ databases">
        <authorList>
            <person name="Wang Y."/>
            <person name="White M."/>
            <person name="Kvist S."/>
            <person name="Moncalvo J.-M."/>
        </authorList>
    </citation>
    <scope>NUCLEOTIDE SEQUENCE [LARGE SCALE GENOMIC DNA]</scope>
    <source>
        <strain evidence="3">ID-206-W2</strain>
    </source>
</reference>
<dbReference type="PANTHER" id="PTHR13304:SF0">
    <property type="entry name" value="GLYCOSYLPHOSPHATIDYLINOSITOL ANCHOR ATTACHMENT 1 PROTEIN"/>
    <property type="match status" value="1"/>
</dbReference>
<dbReference type="OrthoDB" id="445301at2759"/>
<keyword evidence="3" id="KW-1185">Reference proteome</keyword>
<keyword evidence="1" id="KW-1133">Transmembrane helix</keyword>
<sequence>MNASENKKGILSRVLDIVYKFADIICFVLLSASLVWLCLFPTPNYPKNIYISENALLPGQIETTFGGESNYVQNRMLNLRTLIDNKDQGWANELMTIFDEFGIESEKSTDNELLTTVHAIVRATRADTVESLAITTSTITTCNKSNSNGVELLLSLAKHFADQNYWSKDIVFVFSDKGEDGIYKWLQLQNLVLENELNHKHRVSGLQAALSIELPPSSSYSDFALYYEGKNGQLPNLDLPNIVKEIFSYNRFSTFHHGNFNCDLESNDIKGQINRYLCVSYGLLENMKWLAFGTSVGTHAPFLEFRIDALTIRGIPNDSMNSTDPATLIRLGSYAHRSILANSRDSYAKTHIPDDSSP</sequence>
<organism evidence="2 3">
    <name type="scientific">Smittium culicis</name>
    <dbReference type="NCBI Taxonomy" id="133412"/>
    <lineage>
        <taxon>Eukaryota</taxon>
        <taxon>Fungi</taxon>
        <taxon>Fungi incertae sedis</taxon>
        <taxon>Zoopagomycota</taxon>
        <taxon>Kickxellomycotina</taxon>
        <taxon>Harpellomycetes</taxon>
        <taxon>Harpellales</taxon>
        <taxon>Legeriomycetaceae</taxon>
        <taxon>Smittium</taxon>
    </lineage>
</organism>
<keyword evidence="1" id="KW-0812">Transmembrane</keyword>
<dbReference type="Pfam" id="PF04114">
    <property type="entry name" value="Gaa1"/>
    <property type="match status" value="1"/>
</dbReference>
<protein>
    <submittedName>
        <fullName evidence="2">GPI transamidase component gaa1</fullName>
    </submittedName>
</protein>
<evidence type="ECO:0000313" key="3">
    <source>
        <dbReference type="Proteomes" id="UP000187429"/>
    </source>
</evidence>
<dbReference type="EMBL" id="LSSM01000451">
    <property type="protein sequence ID" value="OMJ28871.1"/>
    <property type="molecule type" value="Genomic_DNA"/>
</dbReference>
<gene>
    <name evidence="2" type="ORF">AYI69_g1643</name>
</gene>
<accession>A0A1R1YPP4</accession>
<evidence type="ECO:0000313" key="2">
    <source>
        <dbReference type="EMBL" id="OMJ28871.1"/>
    </source>
</evidence>